<protein>
    <submittedName>
        <fullName evidence="1">Uncharacterized protein</fullName>
    </submittedName>
</protein>
<gene>
    <name evidence="1" type="ORF">CDCA_CDCA17G4426</name>
</gene>
<keyword evidence="2" id="KW-1185">Reference proteome</keyword>
<accession>A0AAV9J1Z7</accession>
<name>A0AAV9J1Z7_CYACA</name>
<evidence type="ECO:0000313" key="2">
    <source>
        <dbReference type="Proteomes" id="UP001301350"/>
    </source>
</evidence>
<proteinExistence type="predicted"/>
<dbReference type="AlphaFoldDB" id="A0AAV9J1Z7"/>
<sequence>MDDLLWTWFQYLSLRTVSLPTVVLTSLAYWQRGRSPSWSRLWYASSAWLSVLSLCLPFLVLDGVLRRLECEEACDMLTRCRWLTLPAMLYWTWRRWQLAYR</sequence>
<dbReference type="Proteomes" id="UP001301350">
    <property type="component" value="Unassembled WGS sequence"/>
</dbReference>
<organism evidence="1 2">
    <name type="scientific">Cyanidium caldarium</name>
    <name type="common">Red alga</name>
    <dbReference type="NCBI Taxonomy" id="2771"/>
    <lineage>
        <taxon>Eukaryota</taxon>
        <taxon>Rhodophyta</taxon>
        <taxon>Bangiophyceae</taxon>
        <taxon>Cyanidiales</taxon>
        <taxon>Cyanidiaceae</taxon>
        <taxon>Cyanidium</taxon>
    </lineage>
</organism>
<evidence type="ECO:0000313" key="1">
    <source>
        <dbReference type="EMBL" id="KAK4538401.1"/>
    </source>
</evidence>
<dbReference type="EMBL" id="JANCYW010000017">
    <property type="protein sequence ID" value="KAK4538401.1"/>
    <property type="molecule type" value="Genomic_DNA"/>
</dbReference>
<reference evidence="1 2" key="1">
    <citation type="submission" date="2022-07" db="EMBL/GenBank/DDBJ databases">
        <title>Genome-wide signatures of adaptation to extreme environments.</title>
        <authorList>
            <person name="Cho C.H."/>
            <person name="Yoon H.S."/>
        </authorList>
    </citation>
    <scope>NUCLEOTIDE SEQUENCE [LARGE SCALE GENOMIC DNA]</scope>
    <source>
        <strain evidence="1 2">DBV 063 E5</strain>
    </source>
</reference>
<comment type="caution">
    <text evidence="1">The sequence shown here is derived from an EMBL/GenBank/DDBJ whole genome shotgun (WGS) entry which is preliminary data.</text>
</comment>